<organism evidence="2 3">
    <name type="scientific">Gigaspora margarita</name>
    <dbReference type="NCBI Taxonomy" id="4874"/>
    <lineage>
        <taxon>Eukaryota</taxon>
        <taxon>Fungi</taxon>
        <taxon>Fungi incertae sedis</taxon>
        <taxon>Mucoromycota</taxon>
        <taxon>Glomeromycotina</taxon>
        <taxon>Glomeromycetes</taxon>
        <taxon>Diversisporales</taxon>
        <taxon>Gigasporaceae</taxon>
        <taxon>Gigaspora</taxon>
    </lineage>
</organism>
<evidence type="ECO:0000313" key="2">
    <source>
        <dbReference type="EMBL" id="CAG8769098.1"/>
    </source>
</evidence>
<feature type="region of interest" description="Disordered" evidence="1">
    <location>
        <begin position="41"/>
        <end position="67"/>
    </location>
</feature>
<gene>
    <name evidence="2" type="ORF">GMARGA_LOCUS18325</name>
</gene>
<evidence type="ECO:0000313" key="3">
    <source>
        <dbReference type="Proteomes" id="UP000789901"/>
    </source>
</evidence>
<dbReference type="EMBL" id="CAJVQB010014550">
    <property type="protein sequence ID" value="CAG8769098.1"/>
    <property type="molecule type" value="Genomic_DNA"/>
</dbReference>
<sequence length="191" mass="22126">MPEVPIMYSGHAGFNEEEEGESSIKGVQERKLVNDYKSLTEMDSSDSEYQEKSRRPKRKSTNSVNDIDNDSKISEELIAHFDHIFHNLDPEKMWTLKSGRVIEKVIYEYAKNLKYESYIHSFIISNIDKKSPIIDPAFRNSKINLIHEEGMSLASSDIKNNASCDIDQKYLARKEIGLYPIIVVMWIEFLD</sequence>
<accession>A0ABN7VGH2</accession>
<proteinExistence type="predicted"/>
<evidence type="ECO:0000256" key="1">
    <source>
        <dbReference type="SAM" id="MobiDB-lite"/>
    </source>
</evidence>
<reference evidence="2 3" key="1">
    <citation type="submission" date="2021-06" db="EMBL/GenBank/DDBJ databases">
        <authorList>
            <person name="Kallberg Y."/>
            <person name="Tangrot J."/>
            <person name="Rosling A."/>
        </authorList>
    </citation>
    <scope>NUCLEOTIDE SEQUENCE [LARGE SCALE GENOMIC DNA]</scope>
    <source>
        <strain evidence="2 3">120-4 pot B 10/14</strain>
    </source>
</reference>
<feature type="region of interest" description="Disordered" evidence="1">
    <location>
        <begin position="1"/>
        <end position="27"/>
    </location>
</feature>
<protein>
    <submittedName>
        <fullName evidence="2">1620_t:CDS:1</fullName>
    </submittedName>
</protein>
<keyword evidence="3" id="KW-1185">Reference proteome</keyword>
<dbReference type="Proteomes" id="UP000789901">
    <property type="component" value="Unassembled WGS sequence"/>
</dbReference>
<name>A0ABN7VGH2_GIGMA</name>
<comment type="caution">
    <text evidence="2">The sequence shown here is derived from an EMBL/GenBank/DDBJ whole genome shotgun (WGS) entry which is preliminary data.</text>
</comment>